<gene>
    <name evidence="1" type="ORF">PCASD_10172</name>
</gene>
<accession>A0A2N5UGM5</accession>
<sequence length="57" mass="6170">MASDSFHKKKDDKSFWQVFAAQAAAGKFNDLEPFKGLVMAVAVHNKQESSGKALTGV</sequence>
<dbReference type="AlphaFoldDB" id="A0A2N5UGM5"/>
<dbReference type="EMBL" id="PGCI01000152">
    <property type="protein sequence ID" value="PLW36878.1"/>
    <property type="molecule type" value="Genomic_DNA"/>
</dbReference>
<proteinExistence type="predicted"/>
<evidence type="ECO:0000313" key="2">
    <source>
        <dbReference type="Proteomes" id="UP000235392"/>
    </source>
</evidence>
<protein>
    <submittedName>
        <fullName evidence="1">Uncharacterized protein</fullName>
    </submittedName>
</protein>
<evidence type="ECO:0000313" key="1">
    <source>
        <dbReference type="EMBL" id="PLW36878.1"/>
    </source>
</evidence>
<dbReference type="Proteomes" id="UP000235392">
    <property type="component" value="Unassembled WGS sequence"/>
</dbReference>
<name>A0A2N5UGM5_9BASI</name>
<comment type="caution">
    <text evidence="1">The sequence shown here is derived from an EMBL/GenBank/DDBJ whole genome shotgun (WGS) entry which is preliminary data.</text>
</comment>
<reference evidence="1 2" key="1">
    <citation type="submission" date="2017-11" db="EMBL/GenBank/DDBJ databases">
        <title>De novo assembly and phasing of dikaryotic genomes from two isolates of Puccinia coronata f. sp. avenae, the causal agent of oat crown rust.</title>
        <authorList>
            <person name="Miller M.E."/>
            <person name="Zhang Y."/>
            <person name="Omidvar V."/>
            <person name="Sperschneider J."/>
            <person name="Schwessinger B."/>
            <person name="Raley C."/>
            <person name="Palmer J.M."/>
            <person name="Garnica D."/>
            <person name="Upadhyaya N."/>
            <person name="Rathjen J."/>
            <person name="Taylor J.M."/>
            <person name="Park R.F."/>
            <person name="Dodds P.N."/>
            <person name="Hirsch C.D."/>
            <person name="Kianian S.F."/>
            <person name="Figueroa M."/>
        </authorList>
    </citation>
    <scope>NUCLEOTIDE SEQUENCE [LARGE SCALE GENOMIC DNA]</scope>
    <source>
        <strain evidence="1">12SD80</strain>
    </source>
</reference>
<organism evidence="1 2">
    <name type="scientific">Puccinia coronata f. sp. avenae</name>
    <dbReference type="NCBI Taxonomy" id="200324"/>
    <lineage>
        <taxon>Eukaryota</taxon>
        <taxon>Fungi</taxon>
        <taxon>Dikarya</taxon>
        <taxon>Basidiomycota</taxon>
        <taxon>Pucciniomycotina</taxon>
        <taxon>Pucciniomycetes</taxon>
        <taxon>Pucciniales</taxon>
        <taxon>Pucciniaceae</taxon>
        <taxon>Puccinia</taxon>
    </lineage>
</organism>